<dbReference type="EMBL" id="BAABJW010000004">
    <property type="protein sequence ID" value="GAA4816294.1"/>
    <property type="molecule type" value="Genomic_DNA"/>
</dbReference>
<reference evidence="3" key="1">
    <citation type="journal article" date="2019" name="Int. J. Syst. Evol. Microbiol.">
        <title>The Global Catalogue of Microorganisms (GCM) 10K type strain sequencing project: providing services to taxonomists for standard genome sequencing and annotation.</title>
        <authorList>
            <consortium name="The Broad Institute Genomics Platform"/>
            <consortium name="The Broad Institute Genome Sequencing Center for Infectious Disease"/>
            <person name="Wu L."/>
            <person name="Ma J."/>
        </authorList>
    </citation>
    <scope>NUCLEOTIDE SEQUENCE [LARGE SCALE GENOMIC DNA]</scope>
    <source>
        <strain evidence="3">JCM 18325</strain>
    </source>
</reference>
<dbReference type="InterPro" id="IPR001173">
    <property type="entry name" value="Glyco_trans_2-like"/>
</dbReference>
<feature type="domain" description="Glycosyltransferase 2-like" evidence="1">
    <location>
        <begin position="4"/>
        <end position="162"/>
    </location>
</feature>
<dbReference type="RefSeq" id="WP_345277462.1">
    <property type="nucleotide sequence ID" value="NZ_BAABJW010000004.1"/>
</dbReference>
<evidence type="ECO:0000313" key="3">
    <source>
        <dbReference type="Proteomes" id="UP001501433"/>
    </source>
</evidence>
<gene>
    <name evidence="2" type="ORF">GCM10023330_25760</name>
</gene>
<dbReference type="PANTHER" id="PTHR22916:SF67">
    <property type="entry name" value="COLANIC ACID BIOSYNTHESIS GLYCOSYL TRANSFERASE WCAE-RELATED"/>
    <property type="match status" value="1"/>
</dbReference>
<comment type="caution">
    <text evidence="2">The sequence shown here is derived from an EMBL/GenBank/DDBJ whole genome shotgun (WGS) entry which is preliminary data.</text>
</comment>
<dbReference type="CDD" id="cd06433">
    <property type="entry name" value="GT_2_WfgS_like"/>
    <property type="match status" value="1"/>
</dbReference>
<name>A0ABP9CRJ9_9FLAO</name>
<protein>
    <recommendedName>
        <fullName evidence="1">Glycosyltransferase 2-like domain-containing protein</fullName>
    </recommendedName>
</protein>
<sequence>MKLSIIIPCFNQIKELYDCLESISKQRFTDFEIIVIDGGSKGNFESILIAIPLKIKFVSEPDSGVYDAMNKGVSMASGDWLYFMGVDDAFYDDDVLKSLIPYFKNDNVKLFIGPIIYRFKKDDSIFVKKNKGLFKPLWSKQIWLKNTLPHQGMFYHRSLFEKQCYDTKYKVLGDYAFNLNLWRRHVPVLIIDTIIATCGTQGLSKCYNWSLYKEEITLKTEASFIIFKPIFMVIATTKFVLKKLF</sequence>
<organism evidence="2 3">
    <name type="scientific">Litoribaculum gwangyangense</name>
    <dbReference type="NCBI Taxonomy" id="1130722"/>
    <lineage>
        <taxon>Bacteria</taxon>
        <taxon>Pseudomonadati</taxon>
        <taxon>Bacteroidota</taxon>
        <taxon>Flavobacteriia</taxon>
        <taxon>Flavobacteriales</taxon>
        <taxon>Flavobacteriaceae</taxon>
        <taxon>Litoribaculum</taxon>
    </lineage>
</organism>
<dbReference type="Gene3D" id="3.90.550.10">
    <property type="entry name" value="Spore Coat Polysaccharide Biosynthesis Protein SpsA, Chain A"/>
    <property type="match status" value="1"/>
</dbReference>
<dbReference type="InterPro" id="IPR029044">
    <property type="entry name" value="Nucleotide-diphossugar_trans"/>
</dbReference>
<evidence type="ECO:0000259" key="1">
    <source>
        <dbReference type="Pfam" id="PF00535"/>
    </source>
</evidence>
<dbReference type="Pfam" id="PF00535">
    <property type="entry name" value="Glycos_transf_2"/>
    <property type="match status" value="1"/>
</dbReference>
<dbReference type="SUPFAM" id="SSF53448">
    <property type="entry name" value="Nucleotide-diphospho-sugar transferases"/>
    <property type="match status" value="1"/>
</dbReference>
<accession>A0ABP9CRJ9</accession>
<dbReference type="PANTHER" id="PTHR22916">
    <property type="entry name" value="GLYCOSYLTRANSFERASE"/>
    <property type="match status" value="1"/>
</dbReference>
<proteinExistence type="predicted"/>
<dbReference type="Proteomes" id="UP001501433">
    <property type="component" value="Unassembled WGS sequence"/>
</dbReference>
<evidence type="ECO:0000313" key="2">
    <source>
        <dbReference type="EMBL" id="GAA4816294.1"/>
    </source>
</evidence>
<keyword evidence="3" id="KW-1185">Reference proteome</keyword>